<protein>
    <submittedName>
        <fullName evidence="7">Amino acid adenylation domain-containing protein</fullName>
    </submittedName>
</protein>
<dbReference type="InterPro" id="IPR025110">
    <property type="entry name" value="AMP-bd_C"/>
</dbReference>
<organism evidence="7 8">
    <name type="scientific">Streptomyces decoyicus</name>
    <dbReference type="NCBI Taxonomy" id="249567"/>
    <lineage>
        <taxon>Bacteria</taxon>
        <taxon>Bacillati</taxon>
        <taxon>Actinomycetota</taxon>
        <taxon>Actinomycetes</taxon>
        <taxon>Kitasatosporales</taxon>
        <taxon>Streptomycetaceae</taxon>
        <taxon>Streptomyces</taxon>
    </lineage>
</organism>
<dbReference type="SUPFAM" id="SSF47336">
    <property type="entry name" value="ACP-like"/>
    <property type="match status" value="2"/>
</dbReference>
<keyword evidence="5" id="KW-0045">Antibiotic biosynthesis</keyword>
<dbReference type="Gene3D" id="3.30.559.30">
    <property type="entry name" value="Nonribosomal peptide synthetase, condensation domain"/>
    <property type="match status" value="3"/>
</dbReference>
<dbReference type="InterPro" id="IPR006162">
    <property type="entry name" value="Ppantetheine_attach_site"/>
</dbReference>
<dbReference type="Gene3D" id="3.40.50.980">
    <property type="match status" value="4"/>
</dbReference>
<keyword evidence="3" id="KW-0597">Phosphoprotein</keyword>
<keyword evidence="2" id="KW-0596">Phosphopantetheine</keyword>
<dbReference type="InterPro" id="IPR020806">
    <property type="entry name" value="PKS_PP-bd"/>
</dbReference>
<dbReference type="InterPro" id="IPR036736">
    <property type="entry name" value="ACP-like_sf"/>
</dbReference>
<feature type="domain" description="Carrier" evidence="6">
    <location>
        <begin position="2025"/>
        <end position="2099"/>
    </location>
</feature>
<dbReference type="PANTHER" id="PTHR45527">
    <property type="entry name" value="NONRIBOSOMAL PEPTIDE SYNTHETASE"/>
    <property type="match status" value="1"/>
</dbReference>
<evidence type="ECO:0000256" key="4">
    <source>
        <dbReference type="ARBA" id="ARBA00022737"/>
    </source>
</evidence>
<evidence type="ECO:0000259" key="6">
    <source>
        <dbReference type="PROSITE" id="PS50075"/>
    </source>
</evidence>
<dbReference type="Gene3D" id="3.30.559.10">
    <property type="entry name" value="Chloramphenicol acetyltransferase-like domain"/>
    <property type="match status" value="3"/>
</dbReference>
<dbReference type="SUPFAM" id="SSF52777">
    <property type="entry name" value="CoA-dependent acyltransferases"/>
    <property type="match status" value="6"/>
</dbReference>
<dbReference type="Pfam" id="PF13193">
    <property type="entry name" value="AMP-binding_C"/>
    <property type="match status" value="2"/>
</dbReference>
<evidence type="ECO:0000256" key="2">
    <source>
        <dbReference type="ARBA" id="ARBA00022450"/>
    </source>
</evidence>
<dbReference type="PROSITE" id="PS00012">
    <property type="entry name" value="PHOSPHOPANTETHEINE"/>
    <property type="match status" value="2"/>
</dbReference>
<dbReference type="Pfam" id="PF00668">
    <property type="entry name" value="Condensation"/>
    <property type="match status" value="3"/>
</dbReference>
<dbReference type="CDD" id="cd19540">
    <property type="entry name" value="LCL_NRPS-like"/>
    <property type="match status" value="2"/>
</dbReference>
<dbReference type="Proteomes" id="UP001344251">
    <property type="component" value="Chromosome"/>
</dbReference>
<name>A0ABZ1FDM8_9ACTN</name>
<dbReference type="InterPro" id="IPR023213">
    <property type="entry name" value="CAT-like_dom_sf"/>
</dbReference>
<evidence type="ECO:0000256" key="3">
    <source>
        <dbReference type="ARBA" id="ARBA00022553"/>
    </source>
</evidence>
<dbReference type="Gene3D" id="1.10.1200.10">
    <property type="entry name" value="ACP-like"/>
    <property type="match status" value="2"/>
</dbReference>
<dbReference type="InterPro" id="IPR010060">
    <property type="entry name" value="NRPS_synth"/>
</dbReference>
<dbReference type="Gene3D" id="2.30.38.10">
    <property type="entry name" value="Luciferase, Domain 3"/>
    <property type="match status" value="2"/>
</dbReference>
<dbReference type="InterPro" id="IPR000873">
    <property type="entry name" value="AMP-dep_synth/lig_dom"/>
</dbReference>
<comment type="cofactor">
    <cofactor evidence="1">
        <name>pantetheine 4'-phosphate</name>
        <dbReference type="ChEBI" id="CHEBI:47942"/>
    </cofactor>
</comment>
<dbReference type="PROSITE" id="PS00455">
    <property type="entry name" value="AMP_BINDING"/>
    <property type="match status" value="2"/>
</dbReference>
<dbReference type="Gene3D" id="3.30.300.30">
    <property type="match status" value="2"/>
</dbReference>
<dbReference type="InterPro" id="IPR001242">
    <property type="entry name" value="Condensation_dom"/>
</dbReference>
<dbReference type="InterPro" id="IPR010071">
    <property type="entry name" value="AA_adenyl_dom"/>
</dbReference>
<dbReference type="EMBL" id="CP109106">
    <property type="protein sequence ID" value="WSB68474.1"/>
    <property type="molecule type" value="Genomic_DNA"/>
</dbReference>
<dbReference type="RefSeq" id="WP_326617958.1">
    <property type="nucleotide sequence ID" value="NZ_CP109106.1"/>
</dbReference>
<dbReference type="InterPro" id="IPR020845">
    <property type="entry name" value="AMP-binding_CS"/>
</dbReference>
<evidence type="ECO:0000256" key="1">
    <source>
        <dbReference type="ARBA" id="ARBA00001957"/>
    </source>
</evidence>
<dbReference type="InterPro" id="IPR045851">
    <property type="entry name" value="AMP-bd_C_sf"/>
</dbReference>
<gene>
    <name evidence="7" type="ORF">OG863_11185</name>
</gene>
<dbReference type="PROSITE" id="PS50075">
    <property type="entry name" value="CARRIER"/>
    <property type="match status" value="2"/>
</dbReference>
<dbReference type="CDD" id="cd17652">
    <property type="entry name" value="A_NRPS_CmdD_like"/>
    <property type="match status" value="1"/>
</dbReference>
<dbReference type="SUPFAM" id="SSF56801">
    <property type="entry name" value="Acetyl-CoA synthetase-like"/>
    <property type="match status" value="2"/>
</dbReference>
<evidence type="ECO:0000313" key="7">
    <source>
        <dbReference type="EMBL" id="WSB68474.1"/>
    </source>
</evidence>
<evidence type="ECO:0000256" key="5">
    <source>
        <dbReference type="ARBA" id="ARBA00023194"/>
    </source>
</evidence>
<accession>A0ABZ1FDM8</accession>
<dbReference type="Pfam" id="PF00550">
    <property type="entry name" value="PP-binding"/>
    <property type="match status" value="2"/>
</dbReference>
<dbReference type="Pfam" id="PF00501">
    <property type="entry name" value="AMP-binding"/>
    <property type="match status" value="2"/>
</dbReference>
<dbReference type="NCBIfam" id="NF003417">
    <property type="entry name" value="PRK04813.1"/>
    <property type="match status" value="2"/>
</dbReference>
<dbReference type="CDD" id="cd12116">
    <property type="entry name" value="A_NRPS_Ta1_like"/>
    <property type="match status" value="1"/>
</dbReference>
<evidence type="ECO:0000313" key="8">
    <source>
        <dbReference type="Proteomes" id="UP001344251"/>
    </source>
</evidence>
<dbReference type="NCBIfam" id="TIGR01720">
    <property type="entry name" value="NRPS-para261"/>
    <property type="match status" value="1"/>
</dbReference>
<sequence length="2611" mass="279563">MIPLSFAQRRLWFLQQFEGPSATYNLPMLLRLTGELDVDALRAAIGDVAERHESLRTVFPETDGVPFQQVLAAEEAQPVLDVVRSAPERLEESLRTAADHAFDLTTETPLRTWLFEVDPRSHVLLLLVHHVAADGGSLAPLSRDLSVAYTARCGGGAPQWEPLPVQYADYTLWQREVLGDEDDPDSLISEQVGFWREALAGLPDQLELPTDRPRPAVAGYRGDSVGLSWDAELHAGLIRLAREHQSSVFMVVQAALATLLTRLGAGTDIPIGSPIAGRTDDALEDLVGFFVNTLVLRTDTSGDPTFAELLARVRETNLAAYAHQDVPFERLVEIVNPTRSLARHPLFQVMLVLQNNAKAELELPGLRVGFDGVDTGVAKFDLSFDLEERLGATGGPEGIDVDVEFATELFDRETVEAVVTRLERVLRAVVADASRPVGELEVLDGRERETLLTGWNDSAREVPAATLPELFEARAARTPEAAAVLGADAELSYAELNARANRLARYLLTRGVGPESFVAVALPRTTELVVALLAVAKTGAAYLPVDPDYPADRIDYLFSDARPVCVLADGSTAARLPVDADALVVVDGAAHRTALAALPAGDLTAQERPGGRSPESPAYVIYTSGSTGRPKGVVVSAGNLRNFLSAMDEWVAPKPADRLLAVTTVAFDIAGLELYLPLVSGAAVVLADSAQVRDAALLAELVESAGVTVMQATPSLWQSLVLERPEALRGLRMLVGGEALPTPLAHRMAELGASVTNLYGPTETTIWSAAAEVHADGAPPIGRPIGNTQVHVLDAGLRPVPAGVPGELYIAGHGVARGYRGRPDLTAERFVANPYGAPGARMYRTGDLAKWRADGRLEFVGRVDHQVKVRGFRIELGEIEAAVAAQPAVGQVAAMVREDRPGDQRIVAYVVPAAGGAAPDPAQLLRAAARTLPEYMLPSAFVVLDAFPLTPNGKLDRRALPAPDFAEPGGLQEPRDAREEILCGLFAEVLGLERVGIDDSFFALGGHSLLATRMVSRVRTVFGVELAVRDLFEVPTVAGLAGRLDGAGDARAALLPVERPERVPLSFAQRRLWFLHQLEGPSATYNVPLVLRLTGALDVEALRAAMADVAGRHESLRTVIPDVDGTPYQLVLAGEAARPVVEVVASEPGRVDGQLAEAARHAFELTAEVPLRAWVFSTSADEHALLILMHHIASDGASLAPLIDDLSLAYTARCAGTAPGWAPLPVQYADYTLWQRAALGDEDDPQSVLSGQIDFWRRTLAGLPDQLELPTDRPRPAVAGYRGDAAEFAWDAELHEGVVRLAREHGSSVFMVLQAGLAALLTRLGAGTDIPIGTPVAGRTDDALEKLVGFFVNTLVLRTDTSGDPTFAELVDRVRETDLAAYAHQDVPFERLVEVVNPVRSTAHHPLFQVMLVLQNTDEATIELPGLQAGMEDVGTGTAKIDLAFNMEELRTDERAFAGLVGTVEFATDLFDRAGAQQLAARLERLLRAAVADASRPLTHLDVLSEQERHQILVEWNDTAHPVSATTLPALFQAQAARTPHLPAVEHGTTVLTYAGLNTQANRLAHHLLAHGVGPENVVALALPRSTDLVTAILAVLKTGAAYLPIDPDYPADRVGYMLEDAGPVAVVTSGATLDRLPRTPLPVLTVEDAGGGVEHDPTDADRVTPLLPAHPAYVIYTSGSTGRPKGVVVAHSGMAGFAADKIERCGVEEGSRVSQFASPSFDASVLELWLALLSGACLVIPPAGPFAGEALARVLEELRINHAPMAAAALASMPARALPELRSLAVGGDAFTGEVVGRWAPGRRMFNGYGPTEATVWVTSSDVLSEPVAPPIGRPVRNTQVYVLDSALCPTPVGVPGELYLAGSQLARGYLHRPELTAGRFVADPFGAAGRRMYRTGDLVKWRADGELEFLGRVDRQVKIRGFRIELGEIENVLAAHPAVGQAAVIVREDRPGDKRVVAYVVADEDGSGVDVGELRAHLSGQLPDYMMPAAVTVLDTLPLTANSKLDVRALPAPDFAAVAGFEPPRTPREETLCAVFAEVLNLPRVGVTSSFFELGGDSILSIQLISRARKEGIALTAREIFQHQTVEALAALTAGLPATAAATDPDAGVGALPPTPIMHWLRELDAPVDGFNQSMMLQVPADLGERRLTAAVQALLDHHDALRLRVNGAAAEDAAAGAPGWSPEVMPRGKVAAEDCVRRVGAEGLHGDRLAALMAAEGDRAVARLAPREGAMVQVVWFDRGSGEPGRLLLVLHHLVVDGVSWRILLPDLVAAWEAVAAGRQPAPEPAGTSLREWSRQLTTAAQHPDRLAELPVWKDILRTEEPLIGGRELDPGRDRGDTTRSLTLTLPSEVTRPLLTSVPGAFHAGVNDILLSGLALAVLEWRRRWGGTGSQVLVDLEGHGREEILPGTDLTRTVGWFTSMYPVRLDPGEYDRSDVWAGGAGMGRTVKRIKEQLRAFPDNGMGFGMLRHLHPETARELSGLAAPQIGFNYLGRFAASEEAAAQDWDMAPDATLPSGHDPRMPVTHALVINAVTEDHTDGPRLSGTWNWPEGLLTEQDVRDLAESWFTALTALVAHCEDQGAGGHTPSDLSLGSLSQDEIDELEAELEMP</sequence>
<dbReference type="SMART" id="SM00823">
    <property type="entry name" value="PKS_PP"/>
    <property type="match status" value="2"/>
</dbReference>
<dbReference type="NCBIfam" id="TIGR01733">
    <property type="entry name" value="AA-adenyl-dom"/>
    <property type="match status" value="2"/>
</dbReference>
<reference evidence="7 8" key="1">
    <citation type="submission" date="2022-10" db="EMBL/GenBank/DDBJ databases">
        <title>The complete genomes of actinobacterial strains from the NBC collection.</title>
        <authorList>
            <person name="Joergensen T.S."/>
            <person name="Alvarez Arevalo M."/>
            <person name="Sterndorff E.B."/>
            <person name="Faurdal D."/>
            <person name="Vuksanovic O."/>
            <person name="Mourched A.-S."/>
            <person name="Charusanti P."/>
            <person name="Shaw S."/>
            <person name="Blin K."/>
            <person name="Weber T."/>
        </authorList>
    </citation>
    <scope>NUCLEOTIDE SEQUENCE [LARGE SCALE GENOMIC DNA]</scope>
    <source>
        <strain evidence="7 8">NBC 01774</strain>
    </source>
</reference>
<proteinExistence type="predicted"/>
<keyword evidence="4" id="KW-0677">Repeat</keyword>
<keyword evidence="8" id="KW-1185">Reference proteome</keyword>
<dbReference type="InterPro" id="IPR009081">
    <property type="entry name" value="PP-bd_ACP"/>
</dbReference>
<dbReference type="PANTHER" id="PTHR45527:SF1">
    <property type="entry name" value="FATTY ACID SYNTHASE"/>
    <property type="match status" value="1"/>
</dbReference>
<feature type="domain" description="Carrier" evidence="6">
    <location>
        <begin position="973"/>
        <end position="1048"/>
    </location>
</feature>